<sequence length="204" mass="22508">MYHRTPSKPPGGKTRRSGMLIYIYHDGTPPSIFEQLKPLLDLDTTGYARVTSLGPDKNRAAGPKFVLNRDGYAHQPLSQALFGLPEARLTAIPRALYADAVVYRNNISRFQNNTTSLEHEYEEFVHSHGSLVRGTSFATEHSALLNLGSFLPRGASKGEGKMTKKGIKEQVMRVRMSTHNGGSEWAANGTVVLVTRLEGRKEGL</sequence>
<accession>A0ABR1MX35</accession>
<gene>
    <name evidence="1" type="ORF">JOL62DRAFT_628635</name>
</gene>
<comment type="caution">
    <text evidence="1">The sequence shown here is derived from an EMBL/GenBank/DDBJ whole genome shotgun (WGS) entry which is preliminary data.</text>
</comment>
<evidence type="ECO:0000313" key="2">
    <source>
        <dbReference type="Proteomes" id="UP001367316"/>
    </source>
</evidence>
<keyword evidence="2" id="KW-1185">Reference proteome</keyword>
<dbReference type="EMBL" id="JBBPBF010000039">
    <property type="protein sequence ID" value="KAK7607139.1"/>
    <property type="molecule type" value="Genomic_DNA"/>
</dbReference>
<reference evidence="1 2" key="1">
    <citation type="submission" date="2024-04" db="EMBL/GenBank/DDBJ databases">
        <title>Phyllosticta paracitricarpa is synonymous to the EU quarantine fungus P. citricarpa based on phylogenomic analyses.</title>
        <authorList>
            <consortium name="Lawrence Berkeley National Laboratory"/>
            <person name="Van ingen-buijs V.A."/>
            <person name="Van westerhoven A.C."/>
            <person name="Haridas S."/>
            <person name="Skiadas P."/>
            <person name="Martin F."/>
            <person name="Groenewald J.Z."/>
            <person name="Crous P.W."/>
            <person name="Seidl M.F."/>
        </authorList>
    </citation>
    <scope>NUCLEOTIDE SEQUENCE [LARGE SCALE GENOMIC DNA]</scope>
    <source>
        <strain evidence="1 2">CBS 141358</strain>
    </source>
</reference>
<protein>
    <submittedName>
        <fullName evidence="1">Uncharacterized protein</fullName>
    </submittedName>
</protein>
<name>A0ABR1MX35_9PEZI</name>
<dbReference type="Proteomes" id="UP001367316">
    <property type="component" value="Unassembled WGS sequence"/>
</dbReference>
<proteinExistence type="predicted"/>
<organism evidence="1 2">
    <name type="scientific">Phyllosticta paracitricarpa</name>
    <dbReference type="NCBI Taxonomy" id="2016321"/>
    <lineage>
        <taxon>Eukaryota</taxon>
        <taxon>Fungi</taxon>
        <taxon>Dikarya</taxon>
        <taxon>Ascomycota</taxon>
        <taxon>Pezizomycotina</taxon>
        <taxon>Dothideomycetes</taxon>
        <taxon>Dothideomycetes incertae sedis</taxon>
        <taxon>Botryosphaeriales</taxon>
        <taxon>Phyllostictaceae</taxon>
        <taxon>Phyllosticta</taxon>
    </lineage>
</organism>
<evidence type="ECO:0000313" key="1">
    <source>
        <dbReference type="EMBL" id="KAK7607139.1"/>
    </source>
</evidence>